<name>A0A0S8GL77_UNCW3</name>
<dbReference type="GO" id="GO:0005737">
    <property type="term" value="C:cytoplasm"/>
    <property type="evidence" value="ECO:0007669"/>
    <property type="project" value="UniProtKB-SubCell"/>
</dbReference>
<evidence type="ECO:0000256" key="1">
    <source>
        <dbReference type="ARBA" id="ARBA00005898"/>
    </source>
</evidence>
<feature type="binding site" evidence="11">
    <location>
        <begin position="146"/>
        <end position="147"/>
    </location>
    <ligand>
        <name>UDP-N-acetyl-alpha-D-muramoyl-L-alanyl-D-glutamate</name>
        <dbReference type="ChEBI" id="CHEBI:83900"/>
    </ligand>
</feature>
<evidence type="ECO:0000256" key="8">
    <source>
        <dbReference type="ARBA" id="ARBA00022984"/>
    </source>
</evidence>
<dbReference type="SUPFAM" id="SSF53244">
    <property type="entry name" value="MurD-like peptide ligases, peptide-binding domain"/>
    <property type="match status" value="1"/>
</dbReference>
<comment type="pathway">
    <text evidence="11 12">Cell wall biogenesis; peptidoglycan biosynthesis.</text>
</comment>
<dbReference type="PANTHER" id="PTHR23135">
    <property type="entry name" value="MUR LIGASE FAMILY MEMBER"/>
    <property type="match status" value="1"/>
</dbReference>
<keyword evidence="10 11" id="KW-0961">Cell wall biogenesis/degradation</keyword>
<dbReference type="GO" id="GO:0000287">
    <property type="term" value="F:magnesium ion binding"/>
    <property type="evidence" value="ECO:0007669"/>
    <property type="project" value="UniProtKB-UniRule"/>
</dbReference>
<gene>
    <name evidence="11" type="primary">murE</name>
    <name evidence="16" type="ORF">AMJ87_00935</name>
</gene>
<evidence type="ECO:0000256" key="2">
    <source>
        <dbReference type="ARBA" id="ARBA00022490"/>
    </source>
</evidence>
<evidence type="ECO:0000256" key="4">
    <source>
        <dbReference type="ARBA" id="ARBA00022618"/>
    </source>
</evidence>
<dbReference type="InterPro" id="IPR013221">
    <property type="entry name" value="Mur_ligase_cen"/>
</dbReference>
<keyword evidence="8 11" id="KW-0573">Peptidoglycan synthesis</keyword>
<dbReference type="Pfam" id="PF02875">
    <property type="entry name" value="Mur_ligase_C"/>
    <property type="match status" value="1"/>
</dbReference>
<sequence length="472" mass="52366">MLLSEMITSLDCRTENMKDTDISTIEYNSGKVVPGALFIAIRGEHHDGHDFVVDAANRGAAAVMTERRVEISLPQVIVSDTRKAMGTVARTFYGSNGMLKIGITGTNGKTTTAFLIHSILDEAGMQPALIGTVYYRGKTTKKAVMTTPESLDLFKMIADFRREGSRAVVMEVSSHALSLHRVDELRFKIAIFTNFSQDHLDFHKTLEEYRAAKMKIFSLLENDGCAVYNYDDPVSREIERLRLPHRITYGTRNRAIVLAELLQECADGLDIAILCKGEKSVIHSSLIGRFNIYNICAAFAAGIALNIDRATIVAGIEKLQRVEGRMQQINDGIFVDYAHTPSALQNALEALRPRVCGKLVLVFGCGGDRDKAKRPLMAQIASTGADVIVITTDNPRRESPRNIIRDIERGMTTENYVVIEDRRQAIEYACSQKGHGDVLLVAGKGHETYQIIGEQVVHFDDAEVIRECITRS</sequence>
<feature type="modified residue" description="N6-carboxylysine" evidence="11">
    <location>
        <position position="213"/>
    </location>
</feature>
<evidence type="ECO:0000313" key="17">
    <source>
        <dbReference type="Proteomes" id="UP000051096"/>
    </source>
</evidence>
<dbReference type="PANTHER" id="PTHR23135:SF4">
    <property type="entry name" value="UDP-N-ACETYLMURAMOYL-L-ALANYL-D-GLUTAMATE--2,6-DIAMINOPIMELATE LIGASE MURE HOMOLOG, CHLOROPLASTIC"/>
    <property type="match status" value="1"/>
</dbReference>
<dbReference type="GO" id="GO:0008765">
    <property type="term" value="F:UDP-N-acetylmuramoylalanyl-D-glutamate-2,6-diaminopimelate ligase activity"/>
    <property type="evidence" value="ECO:0007669"/>
    <property type="project" value="UniProtKB-UniRule"/>
</dbReference>
<evidence type="ECO:0000256" key="3">
    <source>
        <dbReference type="ARBA" id="ARBA00022598"/>
    </source>
</evidence>
<dbReference type="PATRIC" id="fig|1703780.3.peg.2959"/>
<feature type="domain" description="Mur ligase central" evidence="15">
    <location>
        <begin position="103"/>
        <end position="301"/>
    </location>
</feature>
<evidence type="ECO:0000256" key="5">
    <source>
        <dbReference type="ARBA" id="ARBA00022741"/>
    </source>
</evidence>
<dbReference type="InterPro" id="IPR000713">
    <property type="entry name" value="Mur_ligase_N"/>
</dbReference>
<dbReference type="InterPro" id="IPR035911">
    <property type="entry name" value="MurE/MurF_N"/>
</dbReference>
<evidence type="ECO:0000256" key="10">
    <source>
        <dbReference type="ARBA" id="ARBA00023316"/>
    </source>
</evidence>
<dbReference type="NCBIfam" id="NF001126">
    <property type="entry name" value="PRK00139.1-4"/>
    <property type="match status" value="1"/>
</dbReference>
<dbReference type="GO" id="GO:0009252">
    <property type="term" value="P:peptidoglycan biosynthetic process"/>
    <property type="evidence" value="ECO:0007669"/>
    <property type="project" value="UniProtKB-UniRule"/>
</dbReference>
<feature type="binding site" evidence="11">
    <location>
        <begin position="105"/>
        <end position="111"/>
    </location>
    <ligand>
        <name>ATP</name>
        <dbReference type="ChEBI" id="CHEBI:30616"/>
    </ligand>
</feature>
<organism evidence="16 17">
    <name type="scientific">candidate division WOR_3 bacterium SM23_60</name>
    <dbReference type="NCBI Taxonomy" id="1703780"/>
    <lineage>
        <taxon>Bacteria</taxon>
        <taxon>Bacteria division WOR-3</taxon>
    </lineage>
</organism>
<dbReference type="InterPro" id="IPR005761">
    <property type="entry name" value="UDP-N-AcMur-Glu-dNH2Pim_ligase"/>
</dbReference>
<keyword evidence="7 11" id="KW-0133">Cell shape</keyword>
<comment type="PTM">
    <text evidence="11">Carboxylation is probably crucial for Mg(2+) binding and, consequently, for the gamma-phosphate positioning of ATP.</text>
</comment>
<keyword evidence="6 11" id="KW-0067">ATP-binding</keyword>
<keyword evidence="3 11" id="KW-0436">Ligase</keyword>
<feature type="domain" description="Mur ligase N-terminal catalytic" evidence="13">
    <location>
        <begin position="22"/>
        <end position="83"/>
    </location>
</feature>
<dbReference type="GO" id="GO:0005524">
    <property type="term" value="F:ATP binding"/>
    <property type="evidence" value="ECO:0007669"/>
    <property type="project" value="UniProtKB-UniRule"/>
</dbReference>
<dbReference type="GO" id="GO:0071555">
    <property type="term" value="P:cell wall organization"/>
    <property type="evidence" value="ECO:0007669"/>
    <property type="project" value="UniProtKB-KW"/>
</dbReference>
<feature type="binding site" evidence="11">
    <location>
        <position position="447"/>
    </location>
    <ligand>
        <name>meso-2,6-diaminopimelate</name>
        <dbReference type="ChEBI" id="CHEBI:57791"/>
    </ligand>
</feature>
<dbReference type="GO" id="GO:0051301">
    <property type="term" value="P:cell division"/>
    <property type="evidence" value="ECO:0007669"/>
    <property type="project" value="UniProtKB-KW"/>
</dbReference>
<evidence type="ECO:0000256" key="11">
    <source>
        <dbReference type="HAMAP-Rule" id="MF_00208"/>
    </source>
</evidence>
<dbReference type="InterPro" id="IPR036565">
    <property type="entry name" value="Mur-like_cat_sf"/>
</dbReference>
<feature type="binding site" evidence="11">
    <location>
        <position position="369"/>
    </location>
    <ligand>
        <name>meso-2,6-diaminopimelate</name>
        <dbReference type="ChEBI" id="CHEBI:57791"/>
    </ligand>
</feature>
<reference evidence="16 17" key="1">
    <citation type="journal article" date="2015" name="Microbiome">
        <title>Genomic resolution of linkages in carbon, nitrogen, and sulfur cycling among widespread estuary sediment bacteria.</title>
        <authorList>
            <person name="Baker B.J."/>
            <person name="Lazar C.S."/>
            <person name="Teske A.P."/>
            <person name="Dick G.J."/>
        </authorList>
    </citation>
    <scope>NUCLEOTIDE SEQUENCE [LARGE SCALE GENOMIC DNA]</scope>
    <source>
        <strain evidence="16">SM23_60</strain>
    </source>
</reference>
<comment type="caution">
    <text evidence="11">Lacks conserved residue(s) required for the propagation of feature annotation.</text>
</comment>
<evidence type="ECO:0000259" key="15">
    <source>
        <dbReference type="Pfam" id="PF08245"/>
    </source>
</evidence>
<evidence type="ECO:0000259" key="13">
    <source>
        <dbReference type="Pfam" id="PF01225"/>
    </source>
</evidence>
<dbReference type="GO" id="GO:0008360">
    <property type="term" value="P:regulation of cell shape"/>
    <property type="evidence" value="ECO:0007669"/>
    <property type="project" value="UniProtKB-KW"/>
</dbReference>
<dbReference type="Pfam" id="PF01225">
    <property type="entry name" value="Mur_ligase"/>
    <property type="match status" value="1"/>
</dbReference>
<comment type="similarity">
    <text evidence="1 11">Belongs to the MurCDEF family. MurE subfamily.</text>
</comment>
<comment type="catalytic activity">
    <reaction evidence="11">
        <text>UDP-N-acetyl-alpha-D-muramoyl-L-alanyl-D-glutamate + meso-2,6-diaminopimelate + ATP = UDP-N-acetyl-alpha-D-muramoyl-L-alanyl-gamma-D-glutamyl-meso-2,6-diaminopimelate + ADP + phosphate + H(+)</text>
        <dbReference type="Rhea" id="RHEA:23676"/>
        <dbReference type="ChEBI" id="CHEBI:15378"/>
        <dbReference type="ChEBI" id="CHEBI:30616"/>
        <dbReference type="ChEBI" id="CHEBI:43474"/>
        <dbReference type="ChEBI" id="CHEBI:57791"/>
        <dbReference type="ChEBI" id="CHEBI:83900"/>
        <dbReference type="ChEBI" id="CHEBI:83905"/>
        <dbReference type="ChEBI" id="CHEBI:456216"/>
        <dbReference type="EC" id="6.3.2.13"/>
    </reaction>
</comment>
<proteinExistence type="inferred from homology"/>
<feature type="binding site" evidence="11">
    <location>
        <position position="443"/>
    </location>
    <ligand>
        <name>meso-2,6-diaminopimelate</name>
        <dbReference type="ChEBI" id="CHEBI:57791"/>
    </ligand>
</feature>
<dbReference type="HAMAP" id="MF_00208">
    <property type="entry name" value="MurE"/>
    <property type="match status" value="1"/>
</dbReference>
<comment type="function">
    <text evidence="11">Catalyzes the addition of meso-diaminopimelic acid to the nucleotide precursor UDP-N-acetylmuramoyl-L-alanyl-D-glutamate (UMAG) in the biosynthesis of bacterial cell-wall peptidoglycan.</text>
</comment>
<dbReference type="EMBL" id="LJUO01000004">
    <property type="protein sequence ID" value="KPK73719.1"/>
    <property type="molecule type" value="Genomic_DNA"/>
</dbReference>
<keyword evidence="2 11" id="KW-0963">Cytoplasm</keyword>
<protein>
    <recommendedName>
        <fullName evidence="11">UDP-N-acetylmuramoyl-L-alanyl-D-glutamate--2,6-diaminopimelate ligase</fullName>
        <ecNumber evidence="11">6.3.2.13</ecNumber>
    </recommendedName>
    <alternativeName>
        <fullName evidence="11">Meso-A2pm-adding enzyme</fullName>
    </alternativeName>
    <alternativeName>
        <fullName evidence="11">Meso-diaminopimelate-adding enzyme</fullName>
    </alternativeName>
    <alternativeName>
        <fullName evidence="11">UDP-MurNAc-L-Ala-D-Glu:meso-diaminopimelate ligase</fullName>
    </alternativeName>
    <alternativeName>
        <fullName evidence="11">UDP-MurNAc-tripeptide synthetase</fullName>
    </alternativeName>
    <alternativeName>
        <fullName evidence="11">UDP-N-acetylmuramyl-tripeptide synthetase</fullName>
    </alternativeName>
</protein>
<feature type="binding site" evidence="11">
    <location>
        <position position="173"/>
    </location>
    <ligand>
        <name>UDP-N-acetyl-alpha-D-muramoyl-L-alanyl-D-glutamate</name>
        <dbReference type="ChEBI" id="CHEBI:83900"/>
    </ligand>
</feature>
<feature type="binding site" evidence="11">
    <location>
        <position position="29"/>
    </location>
    <ligand>
        <name>UDP-N-acetyl-alpha-D-muramoyl-L-alanyl-D-glutamate</name>
        <dbReference type="ChEBI" id="CHEBI:83900"/>
    </ligand>
</feature>
<dbReference type="GO" id="GO:0004326">
    <property type="term" value="F:tetrahydrofolylpolyglutamate synthase activity"/>
    <property type="evidence" value="ECO:0007669"/>
    <property type="project" value="InterPro"/>
</dbReference>
<dbReference type="EC" id="6.3.2.13" evidence="11"/>
<dbReference type="Proteomes" id="UP000051096">
    <property type="component" value="Unassembled WGS sequence"/>
</dbReference>
<dbReference type="AlphaFoldDB" id="A0A0S8GL77"/>
<evidence type="ECO:0000256" key="6">
    <source>
        <dbReference type="ARBA" id="ARBA00022840"/>
    </source>
</evidence>
<dbReference type="SUPFAM" id="SSF53623">
    <property type="entry name" value="MurD-like peptide ligases, catalytic domain"/>
    <property type="match status" value="1"/>
</dbReference>
<dbReference type="Gene3D" id="3.40.1190.10">
    <property type="entry name" value="Mur-like, catalytic domain"/>
    <property type="match status" value="1"/>
</dbReference>
<dbReference type="InterPro" id="IPR036615">
    <property type="entry name" value="Mur_ligase_C_dom_sf"/>
</dbReference>
<comment type="caution">
    <text evidence="16">The sequence shown here is derived from an EMBL/GenBank/DDBJ whole genome shotgun (WGS) entry which is preliminary data.</text>
</comment>
<keyword evidence="11" id="KW-0460">Magnesium</keyword>
<evidence type="ECO:0000256" key="9">
    <source>
        <dbReference type="ARBA" id="ARBA00023306"/>
    </source>
</evidence>
<evidence type="ECO:0000256" key="7">
    <source>
        <dbReference type="ARBA" id="ARBA00022960"/>
    </source>
</evidence>
<feature type="domain" description="Mur ligase C-terminal" evidence="14">
    <location>
        <begin position="324"/>
        <end position="445"/>
    </location>
</feature>
<dbReference type="SUPFAM" id="SSF63418">
    <property type="entry name" value="MurE/MurF N-terminal domain"/>
    <property type="match status" value="1"/>
</dbReference>
<keyword evidence="5 11" id="KW-0547">Nucleotide-binding</keyword>
<dbReference type="NCBIfam" id="NF001124">
    <property type="entry name" value="PRK00139.1-2"/>
    <property type="match status" value="1"/>
</dbReference>
<evidence type="ECO:0000313" key="16">
    <source>
        <dbReference type="EMBL" id="KPK73719.1"/>
    </source>
</evidence>
<dbReference type="Pfam" id="PF08245">
    <property type="entry name" value="Mur_ligase_M"/>
    <property type="match status" value="1"/>
</dbReference>
<feature type="short sequence motif" description="Meso-diaminopimelate recognition motif" evidence="11">
    <location>
        <begin position="393"/>
        <end position="396"/>
    </location>
</feature>
<keyword evidence="9 11" id="KW-0131">Cell cycle</keyword>
<dbReference type="UniPathway" id="UPA00219"/>
<comment type="subcellular location">
    <subcellularLocation>
        <location evidence="11 12">Cytoplasm</location>
    </subcellularLocation>
</comment>
<evidence type="ECO:0000256" key="12">
    <source>
        <dbReference type="RuleBase" id="RU004135"/>
    </source>
</evidence>
<dbReference type="Gene3D" id="3.90.190.20">
    <property type="entry name" value="Mur ligase, C-terminal domain"/>
    <property type="match status" value="1"/>
</dbReference>
<accession>A0A0S8GL77</accession>
<dbReference type="InterPro" id="IPR004101">
    <property type="entry name" value="Mur_ligase_C"/>
</dbReference>
<keyword evidence="4 11" id="KW-0132">Cell division</keyword>
<dbReference type="NCBIfam" id="TIGR01085">
    <property type="entry name" value="murE"/>
    <property type="match status" value="1"/>
</dbReference>
<evidence type="ECO:0000259" key="14">
    <source>
        <dbReference type="Pfam" id="PF02875"/>
    </source>
</evidence>
<feature type="binding site" evidence="11">
    <location>
        <position position="181"/>
    </location>
    <ligand>
        <name>UDP-N-acetyl-alpha-D-muramoyl-L-alanyl-D-glutamate</name>
        <dbReference type="ChEBI" id="CHEBI:83900"/>
    </ligand>
</feature>
<dbReference type="Gene3D" id="3.40.1390.10">
    <property type="entry name" value="MurE/MurF, N-terminal domain"/>
    <property type="match status" value="1"/>
</dbReference>
<feature type="binding site" evidence="11">
    <location>
        <begin position="393"/>
        <end position="396"/>
    </location>
    <ligand>
        <name>meso-2,6-diaminopimelate</name>
        <dbReference type="ChEBI" id="CHEBI:57791"/>
    </ligand>
</feature>
<dbReference type="PROSITE" id="PS01011">
    <property type="entry name" value="FOLYLPOLYGLU_SYNT_1"/>
    <property type="match status" value="1"/>
</dbReference>
<comment type="cofactor">
    <cofactor evidence="11">
        <name>Mg(2+)</name>
        <dbReference type="ChEBI" id="CHEBI:18420"/>
    </cofactor>
</comment>
<dbReference type="InterPro" id="IPR018109">
    <property type="entry name" value="Folylpolyglutamate_synth_CS"/>
</dbReference>